<dbReference type="KEGG" id="fcz:IMF26_00100"/>
<organism evidence="1">
    <name type="scientific">Candidatus Fermentithermobacillus carboniphilus</name>
    <dbReference type="NCBI Taxonomy" id="3085328"/>
    <lineage>
        <taxon>Bacteria</taxon>
        <taxon>Bacillati</taxon>
        <taxon>Bacillota</taxon>
        <taxon>Candidatus Fermentithermobacillia</taxon>
        <taxon>Candidatus Fermentithermobacillales</taxon>
        <taxon>Candidatus Fermentithermobacillaceae</taxon>
        <taxon>Candidatus Fermentithermobacillus</taxon>
    </lineage>
</organism>
<dbReference type="EMBL" id="CP062796">
    <property type="protein sequence ID" value="QUL98548.1"/>
    <property type="molecule type" value="Genomic_DNA"/>
</dbReference>
<name>A0AAT9LDD5_9FIRM</name>
<reference evidence="1" key="2">
    <citation type="journal article" date="2023" name="Biology">
        <title>Prokaryotic Life Associated with Coal-Fire Gas Vents Revealed by Metagenomics.</title>
        <authorList>
            <person name="Kadnikov V.V."/>
            <person name="Mardanov A.V."/>
            <person name="Beletsky A.V."/>
            <person name="Karnachuk O.V."/>
            <person name="Ravin N.V."/>
        </authorList>
    </citation>
    <scope>NUCLEOTIDE SEQUENCE</scope>
    <source>
        <strain evidence="1">Bu02</strain>
    </source>
</reference>
<dbReference type="AlphaFoldDB" id="A0AAT9LDD5"/>
<gene>
    <name evidence="1" type="ORF">IMF26_00100</name>
</gene>
<evidence type="ECO:0000313" key="1">
    <source>
        <dbReference type="EMBL" id="QUL98548.1"/>
    </source>
</evidence>
<sequence length="106" mass="12043">MASELRRHEDILDWVELCQVTTEVEMDLIRSALELYGIQLIFKSLLLTSVYPGLSPVTQTGGDPALLHYFSFRRLNVVPPENVYRQVHNDPQEKMSPSAIATLMTP</sequence>
<proteinExistence type="predicted"/>
<protein>
    <submittedName>
        <fullName evidence="1">Uncharacterized protein</fullName>
    </submittedName>
</protein>
<reference evidence="1" key="1">
    <citation type="submission" date="2020-10" db="EMBL/GenBank/DDBJ databases">
        <authorList>
            <person name="Kadnikov V."/>
            <person name="Beletsky A.V."/>
            <person name="Mardanov A.V."/>
            <person name="Karnachuk O.V."/>
            <person name="Ravin N.V."/>
        </authorList>
    </citation>
    <scope>NUCLEOTIDE SEQUENCE</scope>
    <source>
        <strain evidence="1">Bu02</strain>
    </source>
</reference>
<accession>A0AAT9LDD5</accession>